<dbReference type="InterPro" id="IPR001054">
    <property type="entry name" value="A/G_cyclase"/>
</dbReference>
<dbReference type="KEGG" id="dli:dnl_14220"/>
<feature type="transmembrane region" description="Helical" evidence="1">
    <location>
        <begin position="400"/>
        <end position="421"/>
    </location>
</feature>
<feature type="transmembrane region" description="Helical" evidence="1">
    <location>
        <begin position="348"/>
        <end position="368"/>
    </location>
</feature>
<dbReference type="RefSeq" id="WP_207690945.1">
    <property type="nucleotide sequence ID" value="NZ_CP061799.1"/>
</dbReference>
<evidence type="ECO:0000259" key="2">
    <source>
        <dbReference type="PROSITE" id="PS50125"/>
    </source>
</evidence>
<dbReference type="EMBL" id="CP061799">
    <property type="protein sequence ID" value="QTA79168.1"/>
    <property type="molecule type" value="Genomic_DNA"/>
</dbReference>
<dbReference type="InterPro" id="IPR050697">
    <property type="entry name" value="Adenylyl/Guanylyl_Cyclase_3/4"/>
</dbReference>
<dbReference type="GO" id="GO:0035556">
    <property type="term" value="P:intracellular signal transduction"/>
    <property type="evidence" value="ECO:0007669"/>
    <property type="project" value="InterPro"/>
</dbReference>
<protein>
    <submittedName>
        <fullName evidence="3">Nucleotide cyclase, CACHE domain-containing</fullName>
    </submittedName>
</protein>
<feature type="transmembrane region" description="Helical" evidence="1">
    <location>
        <begin position="375"/>
        <end position="394"/>
    </location>
</feature>
<evidence type="ECO:0000256" key="1">
    <source>
        <dbReference type="SAM" id="Phobius"/>
    </source>
</evidence>
<dbReference type="CDD" id="cd07302">
    <property type="entry name" value="CHD"/>
    <property type="match status" value="1"/>
</dbReference>
<proteinExistence type="predicted"/>
<reference evidence="3" key="1">
    <citation type="journal article" date="2021" name="Microb. Physiol.">
        <title>Proteogenomic Insights into the Physiology of Marine, Sulfate-Reducing, Filamentous Desulfonema limicola and Desulfonema magnum.</title>
        <authorList>
            <person name="Schnaars V."/>
            <person name="Wohlbrand L."/>
            <person name="Scheve S."/>
            <person name="Hinrichs C."/>
            <person name="Reinhardt R."/>
            <person name="Rabus R."/>
        </authorList>
    </citation>
    <scope>NUCLEOTIDE SEQUENCE</scope>
    <source>
        <strain evidence="3">5ac10</strain>
    </source>
</reference>
<dbReference type="SMART" id="SM00044">
    <property type="entry name" value="CYCc"/>
    <property type="match status" value="1"/>
</dbReference>
<dbReference type="GO" id="GO:0006171">
    <property type="term" value="P:cAMP biosynthetic process"/>
    <property type="evidence" value="ECO:0007669"/>
    <property type="project" value="TreeGrafter"/>
</dbReference>
<dbReference type="AlphaFoldDB" id="A0A975GFF0"/>
<dbReference type="GO" id="GO:0004016">
    <property type="term" value="F:adenylate cyclase activity"/>
    <property type="evidence" value="ECO:0007669"/>
    <property type="project" value="UniProtKB-ARBA"/>
</dbReference>
<dbReference type="PANTHER" id="PTHR43081:SF1">
    <property type="entry name" value="ADENYLATE CYCLASE, TERMINAL-DIFFERENTIATION SPECIFIC"/>
    <property type="match status" value="1"/>
</dbReference>
<keyword evidence="1" id="KW-1133">Transmembrane helix</keyword>
<feature type="domain" description="Guanylate cyclase" evidence="2">
    <location>
        <begin position="466"/>
        <end position="598"/>
    </location>
</feature>
<dbReference type="Proteomes" id="UP000663720">
    <property type="component" value="Chromosome"/>
</dbReference>
<keyword evidence="1" id="KW-0472">Membrane</keyword>
<name>A0A975GFF0_9BACT</name>
<evidence type="ECO:0000313" key="4">
    <source>
        <dbReference type="Proteomes" id="UP000663720"/>
    </source>
</evidence>
<dbReference type="InterPro" id="IPR007890">
    <property type="entry name" value="CHASE2"/>
</dbReference>
<dbReference type="SUPFAM" id="SSF55073">
    <property type="entry name" value="Nucleotide cyclase"/>
    <property type="match status" value="1"/>
</dbReference>
<keyword evidence="4" id="KW-1185">Reference proteome</keyword>
<organism evidence="3 4">
    <name type="scientific">Desulfonema limicola</name>
    <dbReference type="NCBI Taxonomy" id="45656"/>
    <lineage>
        <taxon>Bacteria</taxon>
        <taxon>Pseudomonadati</taxon>
        <taxon>Thermodesulfobacteriota</taxon>
        <taxon>Desulfobacteria</taxon>
        <taxon>Desulfobacterales</taxon>
        <taxon>Desulfococcaceae</taxon>
        <taxon>Desulfonema</taxon>
    </lineage>
</organism>
<dbReference type="InterPro" id="IPR029787">
    <property type="entry name" value="Nucleotide_cyclase"/>
</dbReference>
<dbReference type="PROSITE" id="PS50125">
    <property type="entry name" value="GUANYLATE_CYCLASE_2"/>
    <property type="match status" value="1"/>
</dbReference>
<sequence length="717" mass="80307">MIKNIKKIPGSEKIIQSILACAGGVLFALFLWGIGALEPWEAKTWDWRVRLMAQKHRASDEICLVLLDQNSLDWGRETNGWPWPWPREVFSLIIDYCKRTGARSLAMDVIFTEPSRFGQEDDEILGKSMAGFNRAASAVFPGEKTGTDQTWPKDVQKPGISIKGLDLFLKNNPGEFSFSKASFPIPEVGTNAAFLCNVNFEPDPDGIYRRIKPFGIFDNTIMPCLGIGAYLVSDPKVEMGIEQGRFQIGDHFIPIDSKGNAVLQYRGPSGTYKTYSAAAVIQSEIQMRSGETPVIAEHEFKDKYVFFGFSAPGLYDLRPSPVSGIYPGVEIHATMLDNLLSDDFISEIPISLTISIVFFLSALCAVSLSFFITSFMLMAGSIVFLVLPVLIALAGYAWGYWIPVMVCQTAVIAAILLSLAIKYATEGHQKRFIKNAFQQYISPAVIDRIIQNPEQLKLGGERRTLSIFFSDLESFTSISEKLEPEELTILLNEYLTAMTDIIIQERGTVDKYEGDAIIAFWNAPLDEPDHAVKCVNAALRCQAKLAQMRPGFKERIGRDLKMRIGINTGEAIVGNFGSSIKFDYTMLGDAVNLAARLEGTNKEFGTYTMISESTKNALEDAFAFRKIAKLVVVGRANRPVEVYEPMYRKEYDILKQVFNEFDKGYDLFYKGKFEEAEKFFASIEKFDPAASAYILKCRELINSPPENWQGIWVMTTK</sequence>
<keyword evidence="1" id="KW-0812">Transmembrane</keyword>
<dbReference type="Pfam" id="PF05226">
    <property type="entry name" value="CHASE2"/>
    <property type="match status" value="1"/>
</dbReference>
<evidence type="ECO:0000313" key="3">
    <source>
        <dbReference type="EMBL" id="QTA79168.1"/>
    </source>
</evidence>
<gene>
    <name evidence="3" type="ORF">dnl_14220</name>
</gene>
<dbReference type="Pfam" id="PF00211">
    <property type="entry name" value="Guanylate_cyc"/>
    <property type="match status" value="1"/>
</dbReference>
<dbReference type="Gene3D" id="3.30.70.1230">
    <property type="entry name" value="Nucleotide cyclase"/>
    <property type="match status" value="1"/>
</dbReference>
<dbReference type="SMART" id="SM01080">
    <property type="entry name" value="CHASE2"/>
    <property type="match status" value="1"/>
</dbReference>
<accession>A0A975GFF0</accession>
<dbReference type="PANTHER" id="PTHR43081">
    <property type="entry name" value="ADENYLATE CYCLASE, TERMINAL-DIFFERENTIATION SPECIFIC-RELATED"/>
    <property type="match status" value="1"/>
</dbReference>